<sequence>MSGIFQSLRRALGFSNLWSRKDAVADRVVKDFTRFAEGDRALIDGARLSAPLQRNSKSDFQRGALLHNDILGKPLVPFYAPARSGKGGLYKIEYPSLDQYVSLTPRLVTPVYSNYASTIVSQLDIHPVPFDETTASQGIATPKLEILEAGTGHGSLTLHIARAIAAANPPPPQLELPQIQPVDPQRPELAAKLERQNALNAAWKNWKDRRPAVLHTVEKVVANRFHAEKIVRGFRQALYWPHVDFYAGDVKEWIAEQFKLRLSSKWNPLSRAEDSFLDYVLLDMPGVHHQLKHVHSAMHEGAKLVVFVPSVTQIGDCAGAIQDGSLPLSMEKVLELGEGISSGRRWDVRMVMPRRQRDAPDTSGSAAAGDPVPRSEKPAEAANTDSDREPGLDSADAVPAVTVDESQDEPVMVCRPLVGERTFGGGFIALFRKVSPESAATAVEWRRGQTGWAKKRHR</sequence>
<dbReference type="PANTHER" id="PTHR12133:SF1">
    <property type="entry name" value="TRNA (ADENINE(58)-N(1))-METHYLTRANSFERASE, MITOCHONDRIAL"/>
    <property type="match status" value="1"/>
</dbReference>
<dbReference type="InterPro" id="IPR029063">
    <property type="entry name" value="SAM-dependent_MTases_sf"/>
</dbReference>
<feature type="region of interest" description="Disordered" evidence="4">
    <location>
        <begin position="348"/>
        <end position="394"/>
    </location>
</feature>
<dbReference type="AlphaFoldDB" id="A0AAN6IXN4"/>
<evidence type="ECO:0000256" key="4">
    <source>
        <dbReference type="SAM" id="MobiDB-lite"/>
    </source>
</evidence>
<evidence type="ECO:0000256" key="1">
    <source>
        <dbReference type="ARBA" id="ARBA00012796"/>
    </source>
</evidence>
<name>A0AAN6IXN4_EXODE</name>
<dbReference type="EMBL" id="JAJGCB010000002">
    <property type="protein sequence ID" value="KAJ8994487.1"/>
    <property type="molecule type" value="Genomic_DNA"/>
</dbReference>
<dbReference type="InterPro" id="IPR014816">
    <property type="entry name" value="tRNA_MeTrfase_Gcd14"/>
</dbReference>
<dbReference type="GO" id="GO:0005739">
    <property type="term" value="C:mitochondrion"/>
    <property type="evidence" value="ECO:0007669"/>
    <property type="project" value="TreeGrafter"/>
</dbReference>
<comment type="caution">
    <text evidence="5">The sequence shown here is derived from an EMBL/GenBank/DDBJ whole genome shotgun (WGS) entry which is preliminary data.</text>
</comment>
<evidence type="ECO:0000256" key="3">
    <source>
        <dbReference type="ARBA" id="ARBA00033309"/>
    </source>
</evidence>
<dbReference type="GO" id="GO:0160107">
    <property type="term" value="F:tRNA (adenine(58)-N1)-methyltransferase activity"/>
    <property type="evidence" value="ECO:0007669"/>
    <property type="project" value="UniProtKB-EC"/>
</dbReference>
<gene>
    <name evidence="5" type="ORF">HRR80_001200</name>
</gene>
<dbReference type="GO" id="GO:0031515">
    <property type="term" value="C:tRNA (m1A) methyltransferase complex"/>
    <property type="evidence" value="ECO:0007669"/>
    <property type="project" value="InterPro"/>
</dbReference>
<dbReference type="GO" id="GO:0030488">
    <property type="term" value="P:tRNA methylation"/>
    <property type="evidence" value="ECO:0007669"/>
    <property type="project" value="InterPro"/>
</dbReference>
<evidence type="ECO:0000256" key="2">
    <source>
        <dbReference type="ARBA" id="ARBA00015963"/>
    </source>
</evidence>
<protein>
    <recommendedName>
        <fullName evidence="2">tRNA (adenine(58)-N(1))-methyltransferase catalytic subunit TRM61</fullName>
        <ecNumber evidence="1">2.1.1.220</ecNumber>
    </recommendedName>
    <alternativeName>
        <fullName evidence="3">tRNA(m1A58)-methyltransferase subunit TRM61</fullName>
    </alternativeName>
</protein>
<accession>A0AAN6IXN4</accession>
<dbReference type="PROSITE" id="PS51620">
    <property type="entry name" value="SAM_TRM61"/>
    <property type="match status" value="1"/>
</dbReference>
<dbReference type="Proteomes" id="UP001161757">
    <property type="component" value="Unassembled WGS sequence"/>
</dbReference>
<dbReference type="EC" id="2.1.1.220" evidence="1"/>
<reference evidence="5" key="1">
    <citation type="submission" date="2023-01" db="EMBL/GenBank/DDBJ databases">
        <title>Exophiala dermititidis isolated from Cystic Fibrosis Patient.</title>
        <authorList>
            <person name="Kurbessoian T."/>
            <person name="Crocker A."/>
            <person name="Murante D."/>
            <person name="Hogan D.A."/>
            <person name="Stajich J.E."/>
        </authorList>
    </citation>
    <scope>NUCLEOTIDE SEQUENCE</scope>
    <source>
        <strain evidence="5">Ex8</strain>
    </source>
</reference>
<dbReference type="SUPFAM" id="SSF53335">
    <property type="entry name" value="S-adenosyl-L-methionine-dependent methyltransferases"/>
    <property type="match status" value="1"/>
</dbReference>
<evidence type="ECO:0000313" key="5">
    <source>
        <dbReference type="EMBL" id="KAJ8994487.1"/>
    </source>
</evidence>
<feature type="compositionally biased region" description="Basic and acidic residues" evidence="4">
    <location>
        <begin position="373"/>
        <end position="391"/>
    </location>
</feature>
<dbReference type="PANTHER" id="PTHR12133">
    <property type="entry name" value="TRNA (ADENINE(58)-N(1))-METHYLTRANSFERASE"/>
    <property type="match status" value="1"/>
</dbReference>
<dbReference type="Gene3D" id="3.40.50.150">
    <property type="entry name" value="Vaccinia Virus protein VP39"/>
    <property type="match status" value="1"/>
</dbReference>
<organism evidence="5 6">
    <name type="scientific">Exophiala dermatitidis</name>
    <name type="common">Black yeast-like fungus</name>
    <name type="synonym">Wangiella dermatitidis</name>
    <dbReference type="NCBI Taxonomy" id="5970"/>
    <lineage>
        <taxon>Eukaryota</taxon>
        <taxon>Fungi</taxon>
        <taxon>Dikarya</taxon>
        <taxon>Ascomycota</taxon>
        <taxon>Pezizomycotina</taxon>
        <taxon>Eurotiomycetes</taxon>
        <taxon>Chaetothyriomycetidae</taxon>
        <taxon>Chaetothyriales</taxon>
        <taxon>Herpotrichiellaceae</taxon>
        <taxon>Exophiala</taxon>
    </lineage>
</organism>
<evidence type="ECO:0000313" key="6">
    <source>
        <dbReference type="Proteomes" id="UP001161757"/>
    </source>
</evidence>
<proteinExistence type="predicted"/>